<dbReference type="SUPFAM" id="SSF53098">
    <property type="entry name" value="Ribonuclease H-like"/>
    <property type="match status" value="1"/>
</dbReference>
<proteinExistence type="predicted"/>
<accession>A0AA88X5I1</accession>
<dbReference type="PANTHER" id="PTHR32166">
    <property type="entry name" value="OSJNBA0013A04.12 PROTEIN"/>
    <property type="match status" value="1"/>
</dbReference>
<dbReference type="Proteomes" id="UP001188597">
    <property type="component" value="Unassembled WGS sequence"/>
</dbReference>
<feature type="domain" description="DUF659" evidence="1">
    <location>
        <begin position="184"/>
        <end position="327"/>
    </location>
</feature>
<sequence length="362" mass="40668">METPEYEELIDEDENEEPSATPLWKYVTKIYVESSAKDGGGSNKFVCNFGCRSEPYSGSYIRVRYHLIGTMPGTGGLKKKTGINMCSKITRSERKALVQEEVAASQLFGGNSKARKLPAGKSAVPPHPRNDIDKMFRINHREDVDQQIARCMYGNGIPFNVVRSPLWHDMISAIRLAPPGYVCPNYEKVRTTLLDREYNKVKQNLKPLMDDWDIYGLSMISDGFSNCKIQSLINVMATSKGKSMFLSAHDCSSIEKNGLNIAEILLKEIKNIGPEKVVQVVTDNATNCKLAGSITEKKYSWIFWSGCLPHTLNLLMKDIAKYSDSRLSFVSETFWSGHDSAQLNHAALHYLVLNLQLHYLAV</sequence>
<protein>
    <recommendedName>
        <fullName evidence="1">DUF659 domain-containing protein</fullName>
    </recommendedName>
</protein>
<dbReference type="AlphaFoldDB" id="A0AA88X5I1"/>
<evidence type="ECO:0000259" key="1">
    <source>
        <dbReference type="Pfam" id="PF04937"/>
    </source>
</evidence>
<gene>
    <name evidence="2" type="ORF">RJ639_027416</name>
</gene>
<evidence type="ECO:0000313" key="2">
    <source>
        <dbReference type="EMBL" id="KAK3039759.1"/>
    </source>
</evidence>
<organism evidence="2 3">
    <name type="scientific">Escallonia herrerae</name>
    <dbReference type="NCBI Taxonomy" id="1293975"/>
    <lineage>
        <taxon>Eukaryota</taxon>
        <taxon>Viridiplantae</taxon>
        <taxon>Streptophyta</taxon>
        <taxon>Embryophyta</taxon>
        <taxon>Tracheophyta</taxon>
        <taxon>Spermatophyta</taxon>
        <taxon>Magnoliopsida</taxon>
        <taxon>eudicotyledons</taxon>
        <taxon>Gunneridae</taxon>
        <taxon>Pentapetalae</taxon>
        <taxon>asterids</taxon>
        <taxon>campanulids</taxon>
        <taxon>Escalloniales</taxon>
        <taxon>Escalloniaceae</taxon>
        <taxon>Escallonia</taxon>
    </lineage>
</organism>
<name>A0AA88X5I1_9ASTE</name>
<dbReference type="PANTHER" id="PTHR32166:SF123">
    <property type="entry name" value="BED-TYPE DOMAIN-CONTAINING PROTEIN"/>
    <property type="match status" value="1"/>
</dbReference>
<comment type="caution">
    <text evidence="2">The sequence shown here is derived from an EMBL/GenBank/DDBJ whole genome shotgun (WGS) entry which is preliminary data.</text>
</comment>
<reference evidence="2" key="1">
    <citation type="submission" date="2022-12" db="EMBL/GenBank/DDBJ databases">
        <title>Draft genome assemblies for two species of Escallonia (Escalloniales).</title>
        <authorList>
            <person name="Chanderbali A."/>
            <person name="Dervinis C."/>
            <person name="Anghel I."/>
            <person name="Soltis D."/>
            <person name="Soltis P."/>
            <person name="Zapata F."/>
        </authorList>
    </citation>
    <scope>NUCLEOTIDE SEQUENCE</scope>
    <source>
        <strain evidence="2">UCBG64.0493</strain>
        <tissue evidence="2">Leaf</tissue>
    </source>
</reference>
<dbReference type="EMBL" id="JAVXUP010000070">
    <property type="protein sequence ID" value="KAK3039759.1"/>
    <property type="molecule type" value="Genomic_DNA"/>
</dbReference>
<dbReference type="InterPro" id="IPR012337">
    <property type="entry name" value="RNaseH-like_sf"/>
</dbReference>
<dbReference type="Pfam" id="PF04937">
    <property type="entry name" value="DUF659"/>
    <property type="match status" value="1"/>
</dbReference>
<evidence type="ECO:0000313" key="3">
    <source>
        <dbReference type="Proteomes" id="UP001188597"/>
    </source>
</evidence>
<dbReference type="InterPro" id="IPR007021">
    <property type="entry name" value="DUF659"/>
</dbReference>
<keyword evidence="3" id="KW-1185">Reference proteome</keyword>